<comment type="similarity">
    <text evidence="12">Belongs to the cytochrome b561 family.</text>
</comment>
<keyword evidence="5" id="KW-0349">Heme</keyword>
<evidence type="ECO:0000256" key="11">
    <source>
        <dbReference type="ARBA" id="ARBA00023136"/>
    </source>
</evidence>
<sequence length="182" mass="20126">MTQPSTRYTPLAKALHWLVAALIIVQYTTAFLLPHIGRKTAPSDIISLHFSVGVLIMIVMIVRLGRRVLHPVALEVGDAAPWERLLAKATHWLIYVILIISPMLGWASASAHSLAVSLFGLPLPTLAAPGTRWANQAGDIHGTAMWVLLWLIGLHILATLYHHLLRRDGTLLRMMPAHRAKL</sequence>
<dbReference type="Proteomes" id="UP001205560">
    <property type="component" value="Unassembled WGS sequence"/>
</dbReference>
<evidence type="ECO:0000256" key="10">
    <source>
        <dbReference type="ARBA" id="ARBA00023004"/>
    </source>
</evidence>
<dbReference type="EMBL" id="JANUGX010000032">
    <property type="protein sequence ID" value="MCS0591826.1"/>
    <property type="molecule type" value="Genomic_DNA"/>
</dbReference>
<keyword evidence="9 13" id="KW-1133">Transmembrane helix</keyword>
<keyword evidence="4" id="KW-1003">Cell membrane</keyword>
<feature type="domain" description="Cytochrome b561 bacterial/Ni-hydrogenase" evidence="14">
    <location>
        <begin position="7"/>
        <end position="176"/>
    </location>
</feature>
<evidence type="ECO:0000256" key="12">
    <source>
        <dbReference type="ARBA" id="ARBA00037975"/>
    </source>
</evidence>
<dbReference type="InterPro" id="IPR011577">
    <property type="entry name" value="Cyt_b561_bac/Ni-Hgenase"/>
</dbReference>
<gene>
    <name evidence="15" type="ORF">NX782_21780</name>
</gene>
<dbReference type="PANTHER" id="PTHR30529:SF1">
    <property type="entry name" value="CYTOCHROME B561 HOMOLOG 2"/>
    <property type="match status" value="1"/>
</dbReference>
<feature type="transmembrane region" description="Helical" evidence="13">
    <location>
        <begin position="85"/>
        <end position="107"/>
    </location>
</feature>
<keyword evidence="7" id="KW-0479">Metal-binding</keyword>
<dbReference type="Gene3D" id="1.20.950.20">
    <property type="entry name" value="Transmembrane di-heme cytochromes, Chain C"/>
    <property type="match status" value="1"/>
</dbReference>
<comment type="caution">
    <text evidence="15">The sequence shown here is derived from an EMBL/GenBank/DDBJ whole genome shotgun (WGS) entry which is preliminary data.</text>
</comment>
<dbReference type="RefSeq" id="WP_258847594.1">
    <property type="nucleotide sequence ID" value="NZ_JANUGX010000032.1"/>
</dbReference>
<evidence type="ECO:0000256" key="3">
    <source>
        <dbReference type="ARBA" id="ARBA00022448"/>
    </source>
</evidence>
<evidence type="ECO:0000256" key="4">
    <source>
        <dbReference type="ARBA" id="ARBA00022475"/>
    </source>
</evidence>
<feature type="transmembrane region" description="Helical" evidence="13">
    <location>
        <begin position="143"/>
        <end position="165"/>
    </location>
</feature>
<dbReference type="PANTHER" id="PTHR30529">
    <property type="entry name" value="CYTOCHROME B561"/>
    <property type="match status" value="1"/>
</dbReference>
<evidence type="ECO:0000256" key="8">
    <source>
        <dbReference type="ARBA" id="ARBA00022982"/>
    </source>
</evidence>
<keyword evidence="16" id="KW-1185">Reference proteome</keyword>
<evidence type="ECO:0000259" key="14">
    <source>
        <dbReference type="Pfam" id="PF01292"/>
    </source>
</evidence>
<evidence type="ECO:0000313" key="15">
    <source>
        <dbReference type="EMBL" id="MCS0591826.1"/>
    </source>
</evidence>
<keyword evidence="11 13" id="KW-0472">Membrane</keyword>
<evidence type="ECO:0000256" key="7">
    <source>
        <dbReference type="ARBA" id="ARBA00022723"/>
    </source>
</evidence>
<dbReference type="InterPro" id="IPR052168">
    <property type="entry name" value="Cytochrome_b561_oxidase"/>
</dbReference>
<feature type="transmembrane region" description="Helical" evidence="13">
    <location>
        <begin position="14"/>
        <end position="33"/>
    </location>
</feature>
<keyword evidence="10" id="KW-0408">Iron</keyword>
<comment type="cofactor">
    <cofactor evidence="1">
        <name>heme b</name>
        <dbReference type="ChEBI" id="CHEBI:60344"/>
    </cofactor>
</comment>
<keyword evidence="6 13" id="KW-0812">Transmembrane</keyword>
<organism evidence="15 16">
    <name type="scientific">Massilia norwichensis</name>
    <dbReference type="NCBI Taxonomy" id="1442366"/>
    <lineage>
        <taxon>Bacteria</taxon>
        <taxon>Pseudomonadati</taxon>
        <taxon>Pseudomonadota</taxon>
        <taxon>Betaproteobacteria</taxon>
        <taxon>Burkholderiales</taxon>
        <taxon>Oxalobacteraceae</taxon>
        <taxon>Telluria group</taxon>
        <taxon>Massilia</taxon>
    </lineage>
</organism>
<feature type="transmembrane region" description="Helical" evidence="13">
    <location>
        <begin position="45"/>
        <end position="65"/>
    </location>
</feature>
<dbReference type="InterPro" id="IPR016174">
    <property type="entry name" value="Di-haem_cyt_TM"/>
</dbReference>
<name>A0ABT2AC88_9BURK</name>
<protein>
    <submittedName>
        <fullName evidence="15">Cytochrome b</fullName>
    </submittedName>
</protein>
<evidence type="ECO:0000256" key="5">
    <source>
        <dbReference type="ARBA" id="ARBA00022617"/>
    </source>
</evidence>
<comment type="subcellular location">
    <subcellularLocation>
        <location evidence="2">Cell membrane</location>
        <topology evidence="2">Multi-pass membrane protein</topology>
    </subcellularLocation>
</comment>
<keyword evidence="3" id="KW-0813">Transport</keyword>
<accession>A0ABT2AC88</accession>
<keyword evidence="8" id="KW-0249">Electron transport</keyword>
<evidence type="ECO:0000256" key="2">
    <source>
        <dbReference type="ARBA" id="ARBA00004651"/>
    </source>
</evidence>
<dbReference type="Pfam" id="PF01292">
    <property type="entry name" value="Ni_hydr_CYTB"/>
    <property type="match status" value="1"/>
</dbReference>
<evidence type="ECO:0000256" key="9">
    <source>
        <dbReference type="ARBA" id="ARBA00022989"/>
    </source>
</evidence>
<evidence type="ECO:0000256" key="6">
    <source>
        <dbReference type="ARBA" id="ARBA00022692"/>
    </source>
</evidence>
<proteinExistence type="inferred from homology"/>
<evidence type="ECO:0000313" key="16">
    <source>
        <dbReference type="Proteomes" id="UP001205560"/>
    </source>
</evidence>
<reference evidence="15 16" key="1">
    <citation type="submission" date="2022-08" db="EMBL/GenBank/DDBJ databases">
        <title>Reclassification of Massilia species as members of the genera Telluria, Duganella, Pseudoduganella, Mokoshia gen. nov. and Zemynaea gen. nov. using orthogonal and non-orthogonal genome-based approaches.</title>
        <authorList>
            <person name="Bowman J.P."/>
        </authorList>
    </citation>
    <scope>NUCLEOTIDE SEQUENCE [LARGE SCALE GENOMIC DNA]</scope>
    <source>
        <strain evidence="15 16">LMG 28164</strain>
    </source>
</reference>
<evidence type="ECO:0000256" key="1">
    <source>
        <dbReference type="ARBA" id="ARBA00001970"/>
    </source>
</evidence>
<dbReference type="SUPFAM" id="SSF81342">
    <property type="entry name" value="Transmembrane di-heme cytochromes"/>
    <property type="match status" value="1"/>
</dbReference>
<evidence type="ECO:0000256" key="13">
    <source>
        <dbReference type="SAM" id="Phobius"/>
    </source>
</evidence>